<evidence type="ECO:0000313" key="2">
    <source>
        <dbReference type="Proteomes" id="UP001160148"/>
    </source>
</evidence>
<protein>
    <submittedName>
        <fullName evidence="1">Uncharacterized protein</fullName>
    </submittedName>
</protein>
<dbReference type="EMBL" id="CARXXK010000001">
    <property type="protein sequence ID" value="CAI6349231.1"/>
    <property type="molecule type" value="Genomic_DNA"/>
</dbReference>
<dbReference type="AlphaFoldDB" id="A0AAV0W1R6"/>
<organism evidence="1 2">
    <name type="scientific">Macrosiphum euphorbiae</name>
    <name type="common">potato aphid</name>
    <dbReference type="NCBI Taxonomy" id="13131"/>
    <lineage>
        <taxon>Eukaryota</taxon>
        <taxon>Metazoa</taxon>
        <taxon>Ecdysozoa</taxon>
        <taxon>Arthropoda</taxon>
        <taxon>Hexapoda</taxon>
        <taxon>Insecta</taxon>
        <taxon>Pterygota</taxon>
        <taxon>Neoptera</taxon>
        <taxon>Paraneoptera</taxon>
        <taxon>Hemiptera</taxon>
        <taxon>Sternorrhyncha</taxon>
        <taxon>Aphidomorpha</taxon>
        <taxon>Aphidoidea</taxon>
        <taxon>Aphididae</taxon>
        <taxon>Macrosiphini</taxon>
        <taxon>Macrosiphum</taxon>
    </lineage>
</organism>
<keyword evidence="2" id="KW-1185">Reference proteome</keyword>
<gene>
    <name evidence="1" type="ORF">MEUPH1_LOCUS5819</name>
</gene>
<evidence type="ECO:0000313" key="1">
    <source>
        <dbReference type="EMBL" id="CAI6349231.1"/>
    </source>
</evidence>
<name>A0AAV0W1R6_9HEMI</name>
<reference evidence="1 2" key="1">
    <citation type="submission" date="2023-01" db="EMBL/GenBank/DDBJ databases">
        <authorList>
            <person name="Whitehead M."/>
        </authorList>
    </citation>
    <scope>NUCLEOTIDE SEQUENCE [LARGE SCALE GENOMIC DNA]</scope>
</reference>
<comment type="caution">
    <text evidence="1">The sequence shown here is derived from an EMBL/GenBank/DDBJ whole genome shotgun (WGS) entry which is preliminary data.</text>
</comment>
<accession>A0AAV0W1R6</accession>
<sequence length="241" mass="26375">MCSRKQCIADHDVSCHTNEDINSNSTLLQKFHGNSKTSVRLTYFDGSSYVKKHKAPQTKQASTKSFVGNSDINIRNTITKCKTLCDNADQKSSGSGSKSAADMSDTLPADVCVRMVGGRVREILDLLARSDNDMGCADAYWLQKLFKSVIRALDDLRSACCRPRQITNLRNSCKKTTRLSGAGSGPSMSSSELNMLCKYPHNVCNQCGCSVNTNLQKLIKAAANFGCSYGYAVNSDKVNRR</sequence>
<proteinExistence type="predicted"/>
<dbReference type="Proteomes" id="UP001160148">
    <property type="component" value="Unassembled WGS sequence"/>
</dbReference>